<dbReference type="OMA" id="VMRTKEY"/>
<accession>A0A0N4Y315</accession>
<evidence type="ECO:0000259" key="1">
    <source>
        <dbReference type="PROSITE" id="PS51834"/>
    </source>
</evidence>
<gene>
    <name evidence="2" type="ORF">NBR_LOCUS10156</name>
</gene>
<protein>
    <submittedName>
        <fullName evidence="4">UDENN FLCN/SMCR8-type domain-containing protein</fullName>
    </submittedName>
</protein>
<keyword evidence="3" id="KW-1185">Reference proteome</keyword>
<dbReference type="WBParaSite" id="NBR_0001015501-mRNA-1">
    <property type="protein sequence ID" value="NBR_0001015501-mRNA-1"/>
    <property type="gene ID" value="NBR_0001015501"/>
</dbReference>
<evidence type="ECO:0000313" key="4">
    <source>
        <dbReference type="WBParaSite" id="NBR_0001015501-mRNA-1"/>
    </source>
</evidence>
<name>A0A0N4Y315_NIPBR</name>
<dbReference type="PROSITE" id="PS51834">
    <property type="entry name" value="DENN_FLCN_SMCR8"/>
    <property type="match status" value="1"/>
</dbReference>
<evidence type="ECO:0000313" key="2">
    <source>
        <dbReference type="EMBL" id="VDL73745.1"/>
    </source>
</evidence>
<dbReference type="InterPro" id="IPR037521">
    <property type="entry name" value="FLCN/SMCR8_DENN"/>
</dbReference>
<organism evidence="4">
    <name type="scientific">Nippostrongylus brasiliensis</name>
    <name type="common">Rat hookworm</name>
    <dbReference type="NCBI Taxonomy" id="27835"/>
    <lineage>
        <taxon>Eukaryota</taxon>
        <taxon>Metazoa</taxon>
        <taxon>Ecdysozoa</taxon>
        <taxon>Nematoda</taxon>
        <taxon>Chromadorea</taxon>
        <taxon>Rhabditida</taxon>
        <taxon>Rhabditina</taxon>
        <taxon>Rhabditomorpha</taxon>
        <taxon>Strongyloidea</taxon>
        <taxon>Heligmosomidae</taxon>
        <taxon>Nippostrongylus</taxon>
    </lineage>
</organism>
<dbReference type="EMBL" id="UYSL01020262">
    <property type="protein sequence ID" value="VDL73745.1"/>
    <property type="molecule type" value="Genomic_DNA"/>
</dbReference>
<reference evidence="4" key="1">
    <citation type="submission" date="2017-02" db="UniProtKB">
        <authorList>
            <consortium name="WormBaseParasite"/>
        </authorList>
    </citation>
    <scope>IDENTIFICATION</scope>
</reference>
<reference evidence="2 3" key="2">
    <citation type="submission" date="2018-11" db="EMBL/GenBank/DDBJ databases">
        <authorList>
            <consortium name="Pathogen Informatics"/>
        </authorList>
    </citation>
    <scope>NUCLEOTIDE SEQUENCE [LARGE SCALE GENOMIC DNA]</scope>
</reference>
<proteinExistence type="predicted"/>
<evidence type="ECO:0000313" key="3">
    <source>
        <dbReference type="Proteomes" id="UP000271162"/>
    </source>
</evidence>
<dbReference type="Proteomes" id="UP000271162">
    <property type="component" value="Unassembled WGS sequence"/>
</dbReference>
<sequence>MYELKYFLLQAYDSFIENLNPFLVQCSENQLRPGVLYSANTPILRFPKLISPMKANSSKSKEQCAADKEETLRTVSHHLDNLLYPVLAGEDMVVCGSEQRKHTVVDFVDKINSVKPKSHPNHRVVLWAQAQEE</sequence>
<dbReference type="STRING" id="27835.A0A0N4Y315"/>
<feature type="domain" description="UDENN FLCN/SMCR8-type" evidence="1">
    <location>
        <begin position="1"/>
        <end position="133"/>
    </location>
</feature>
<dbReference type="AlphaFoldDB" id="A0A0N4Y315"/>